<dbReference type="AlphaFoldDB" id="A0A917NE50"/>
<evidence type="ECO:0000256" key="1">
    <source>
        <dbReference type="ARBA" id="ARBA00001947"/>
    </source>
</evidence>
<proteinExistence type="inferred from homology"/>
<dbReference type="CDD" id="cd03894">
    <property type="entry name" value="M20_ArgE"/>
    <property type="match status" value="1"/>
</dbReference>
<dbReference type="InterPro" id="IPR050072">
    <property type="entry name" value="Peptidase_M20A"/>
</dbReference>
<evidence type="ECO:0000256" key="2">
    <source>
        <dbReference type="ARBA" id="ARBA00005691"/>
    </source>
</evidence>
<keyword evidence="4" id="KW-0055">Arginine biosynthesis</keyword>
<organism evidence="11 12">
    <name type="scientific">Legionella impletisoli</name>
    <dbReference type="NCBI Taxonomy" id="343510"/>
    <lineage>
        <taxon>Bacteria</taxon>
        <taxon>Pseudomonadati</taxon>
        <taxon>Pseudomonadota</taxon>
        <taxon>Gammaproteobacteria</taxon>
        <taxon>Legionellales</taxon>
        <taxon>Legionellaceae</taxon>
        <taxon>Legionella</taxon>
    </lineage>
</organism>
<comment type="caution">
    <text evidence="11">The sequence shown here is derived from an EMBL/GenBank/DDBJ whole genome shotgun (WGS) entry which is preliminary data.</text>
</comment>
<dbReference type="SUPFAM" id="SSF53187">
    <property type="entry name" value="Zn-dependent exopeptidases"/>
    <property type="match status" value="1"/>
</dbReference>
<keyword evidence="9" id="KW-0170">Cobalt</keyword>
<evidence type="ECO:0000259" key="10">
    <source>
        <dbReference type="Pfam" id="PF07687"/>
    </source>
</evidence>
<dbReference type="Pfam" id="PF07687">
    <property type="entry name" value="M20_dimer"/>
    <property type="match status" value="1"/>
</dbReference>
<dbReference type="PANTHER" id="PTHR43808">
    <property type="entry name" value="ACETYLORNITHINE DEACETYLASE"/>
    <property type="match status" value="1"/>
</dbReference>
<dbReference type="InterPro" id="IPR010169">
    <property type="entry name" value="AcOrn-deacetyl"/>
</dbReference>
<evidence type="ECO:0000256" key="7">
    <source>
        <dbReference type="ARBA" id="ARBA00022801"/>
    </source>
</evidence>
<dbReference type="Gene3D" id="3.30.70.360">
    <property type="match status" value="1"/>
</dbReference>
<evidence type="ECO:0000313" key="11">
    <source>
        <dbReference type="EMBL" id="GGI93292.1"/>
    </source>
</evidence>
<sequence length="390" mass="43483">MDSKQWLTELISINTVSSHSNLELIERIDTWFKEHEILSFILPGPEMGKANLLATIPAKNGRRKGGLLLSGHTDVVDVGGQLWNSNPFAAKQKNGNIYGRGACDMKGFLAVLLALAPEFKALNLAKPIHFGFTYDEEVGCVGAEYFVEYLQKHKIQPEGCIVGEPSSMKPVVGEKCRQVYHGQIEGLASHSSLSVKGCNAIEYACRLVHYIHTLSEMLKQQGPFDYDFDLPYTTLTTNLISGGIASNIIPGICEFLLEIRYLPEFPIYNLRCQIERHIKEILVPEMKKSYAKANIYFETISDEPGFLAMEDANITRLTRLVTGINERLKVSYSTEAGIFQDAHIPTILCGPGNIEQAHGPNEYISIEQLKLCEHVLRNIVTLFCCDLTGN</sequence>
<dbReference type="InterPro" id="IPR001261">
    <property type="entry name" value="ArgE/DapE_CS"/>
</dbReference>
<evidence type="ECO:0000256" key="6">
    <source>
        <dbReference type="ARBA" id="ARBA00022723"/>
    </source>
</evidence>
<dbReference type="EMBL" id="BMOB01000015">
    <property type="protein sequence ID" value="GGI93292.1"/>
    <property type="molecule type" value="Genomic_DNA"/>
</dbReference>
<feature type="domain" description="Peptidase M20 dimerisation" evidence="10">
    <location>
        <begin position="182"/>
        <end position="283"/>
    </location>
</feature>
<evidence type="ECO:0000256" key="3">
    <source>
        <dbReference type="ARBA" id="ARBA00022490"/>
    </source>
</evidence>
<dbReference type="NCBIfam" id="TIGR01892">
    <property type="entry name" value="AcOrn-deacetyl"/>
    <property type="match status" value="1"/>
</dbReference>
<dbReference type="GO" id="GO:0008777">
    <property type="term" value="F:acetylornithine deacetylase activity"/>
    <property type="evidence" value="ECO:0007669"/>
    <property type="project" value="TreeGrafter"/>
</dbReference>
<dbReference type="InterPro" id="IPR036264">
    <property type="entry name" value="Bact_exopeptidase_dim_dom"/>
</dbReference>
<keyword evidence="7" id="KW-0378">Hydrolase</keyword>
<dbReference type="PROSITE" id="PS00758">
    <property type="entry name" value="ARGE_DAPE_CPG2_1"/>
    <property type="match status" value="1"/>
</dbReference>
<dbReference type="PROSITE" id="PS00759">
    <property type="entry name" value="ARGE_DAPE_CPG2_2"/>
    <property type="match status" value="1"/>
</dbReference>
<dbReference type="OrthoDB" id="3665926at2"/>
<evidence type="ECO:0000256" key="4">
    <source>
        <dbReference type="ARBA" id="ARBA00022571"/>
    </source>
</evidence>
<dbReference type="Gene3D" id="3.40.630.10">
    <property type="entry name" value="Zn peptidases"/>
    <property type="match status" value="1"/>
</dbReference>
<protein>
    <submittedName>
        <fullName evidence="11">Acetylornithine deacetylase</fullName>
    </submittedName>
</protein>
<evidence type="ECO:0000256" key="9">
    <source>
        <dbReference type="ARBA" id="ARBA00023285"/>
    </source>
</evidence>
<dbReference type="InterPro" id="IPR011650">
    <property type="entry name" value="Peptidase_M20_dimer"/>
</dbReference>
<accession>A0A917NE50</accession>
<evidence type="ECO:0000256" key="5">
    <source>
        <dbReference type="ARBA" id="ARBA00022605"/>
    </source>
</evidence>
<dbReference type="Pfam" id="PF01546">
    <property type="entry name" value="Peptidase_M20"/>
    <property type="match status" value="1"/>
</dbReference>
<comment type="similarity">
    <text evidence="2">Belongs to the peptidase M20A family. ArgE subfamily.</text>
</comment>
<keyword evidence="12" id="KW-1185">Reference proteome</keyword>
<gene>
    <name evidence="11" type="ORF">GCM10007966_22300</name>
</gene>
<dbReference type="RefSeq" id="WP_131776430.1">
    <property type="nucleotide sequence ID" value="NZ_BMOB01000015.1"/>
</dbReference>
<reference evidence="11" key="1">
    <citation type="journal article" date="2014" name="Int. J. Syst. Evol. Microbiol.">
        <title>Complete genome sequence of Corynebacterium casei LMG S-19264T (=DSM 44701T), isolated from a smear-ripened cheese.</title>
        <authorList>
            <consortium name="US DOE Joint Genome Institute (JGI-PGF)"/>
            <person name="Walter F."/>
            <person name="Albersmeier A."/>
            <person name="Kalinowski J."/>
            <person name="Ruckert C."/>
        </authorList>
    </citation>
    <scope>NUCLEOTIDE SEQUENCE</scope>
    <source>
        <strain evidence="11">JCM 13919</strain>
    </source>
</reference>
<evidence type="ECO:0000256" key="8">
    <source>
        <dbReference type="ARBA" id="ARBA00022833"/>
    </source>
</evidence>
<dbReference type="InterPro" id="IPR002933">
    <property type="entry name" value="Peptidase_M20"/>
</dbReference>
<dbReference type="GO" id="GO:0046872">
    <property type="term" value="F:metal ion binding"/>
    <property type="evidence" value="ECO:0007669"/>
    <property type="project" value="UniProtKB-KW"/>
</dbReference>
<dbReference type="PANTHER" id="PTHR43808:SF31">
    <property type="entry name" value="N-ACETYL-L-CITRULLINE DEACETYLASE"/>
    <property type="match status" value="1"/>
</dbReference>
<comment type="cofactor">
    <cofactor evidence="1">
        <name>Zn(2+)</name>
        <dbReference type="ChEBI" id="CHEBI:29105"/>
    </cofactor>
</comment>
<dbReference type="SUPFAM" id="SSF55031">
    <property type="entry name" value="Bacterial exopeptidase dimerisation domain"/>
    <property type="match status" value="1"/>
</dbReference>
<dbReference type="GO" id="GO:0006526">
    <property type="term" value="P:L-arginine biosynthetic process"/>
    <property type="evidence" value="ECO:0007669"/>
    <property type="project" value="UniProtKB-KW"/>
</dbReference>
<keyword evidence="3" id="KW-0963">Cytoplasm</keyword>
<reference evidence="11" key="2">
    <citation type="submission" date="2020-09" db="EMBL/GenBank/DDBJ databases">
        <authorList>
            <person name="Sun Q."/>
            <person name="Ohkuma M."/>
        </authorList>
    </citation>
    <scope>NUCLEOTIDE SEQUENCE</scope>
    <source>
        <strain evidence="11">JCM 13919</strain>
    </source>
</reference>
<keyword evidence="8" id="KW-0862">Zinc</keyword>
<dbReference type="NCBIfam" id="NF005710">
    <property type="entry name" value="PRK07522.1"/>
    <property type="match status" value="1"/>
</dbReference>
<dbReference type="Proteomes" id="UP000630149">
    <property type="component" value="Unassembled WGS sequence"/>
</dbReference>
<name>A0A917NE50_9GAMM</name>
<keyword evidence="6" id="KW-0479">Metal-binding</keyword>
<keyword evidence="5" id="KW-0028">Amino-acid biosynthesis</keyword>
<evidence type="ECO:0000313" key="12">
    <source>
        <dbReference type="Proteomes" id="UP000630149"/>
    </source>
</evidence>